<dbReference type="InterPro" id="IPR001845">
    <property type="entry name" value="HTH_ArsR_DNA-bd_dom"/>
</dbReference>
<dbReference type="NCBIfam" id="NF033788">
    <property type="entry name" value="HTH_metalloreg"/>
    <property type="match status" value="1"/>
</dbReference>
<dbReference type="InterPro" id="IPR036388">
    <property type="entry name" value="WH-like_DNA-bd_sf"/>
</dbReference>
<organism evidence="5 8">
    <name type="scientific">Antrihabitans spumae</name>
    <dbReference type="NCBI Taxonomy" id="3373370"/>
    <lineage>
        <taxon>Bacteria</taxon>
        <taxon>Bacillati</taxon>
        <taxon>Actinomycetota</taxon>
        <taxon>Actinomycetes</taxon>
        <taxon>Mycobacteriales</taxon>
        <taxon>Nocardiaceae</taxon>
        <taxon>Antrihabitans</taxon>
    </lineage>
</organism>
<dbReference type="Pfam" id="PF01022">
    <property type="entry name" value="HTH_5"/>
    <property type="match status" value="1"/>
</dbReference>
<dbReference type="SUPFAM" id="SSF46785">
    <property type="entry name" value="Winged helix' DNA-binding domain"/>
    <property type="match status" value="1"/>
</dbReference>
<comment type="caution">
    <text evidence="5">The sequence shown here is derived from an EMBL/GenBank/DDBJ whole genome shotgun (WGS) entry which is preliminary data.</text>
</comment>
<evidence type="ECO:0000313" key="5">
    <source>
        <dbReference type="EMBL" id="MFH5228214.1"/>
    </source>
</evidence>
<dbReference type="Proteomes" id="UP001609176">
    <property type="component" value="Unassembled WGS sequence"/>
</dbReference>
<protein>
    <submittedName>
        <fullName evidence="5">ArsR/SmtB family transcription factor</fullName>
    </submittedName>
</protein>
<name>A0ABW7K0B2_9NOCA</name>
<dbReference type="Proteomes" id="UP001609219">
    <property type="component" value="Unassembled WGS sequence"/>
</dbReference>
<dbReference type="EMBL" id="JBIMSN010000025">
    <property type="protein sequence ID" value="MFH5228214.1"/>
    <property type="molecule type" value="Genomic_DNA"/>
</dbReference>
<sequence length="140" mass="15436">MNADMVADRRPLPDDQVNLVVEVFRMLADATRVQVLWALVGGEMSVNDLAEHIGKPAPSVSQHLAKLRMARLVRTRREATTIFYSLENDHVAQLVTDAVHNAEHAGPGIPGHHRTTDQLRELHADNDIQAAPERKRGAGA</sequence>
<proteinExistence type="predicted"/>
<evidence type="ECO:0000256" key="1">
    <source>
        <dbReference type="ARBA" id="ARBA00023015"/>
    </source>
</evidence>
<dbReference type="InterPro" id="IPR036390">
    <property type="entry name" value="WH_DNA-bd_sf"/>
</dbReference>
<dbReference type="EMBL" id="JBIMSP010000119">
    <property type="protein sequence ID" value="MFH5245990.1"/>
    <property type="molecule type" value="Genomic_DNA"/>
</dbReference>
<keyword evidence="3" id="KW-0804">Transcription</keyword>
<dbReference type="PROSITE" id="PS50987">
    <property type="entry name" value="HTH_ARSR_2"/>
    <property type="match status" value="1"/>
</dbReference>
<evidence type="ECO:0000256" key="2">
    <source>
        <dbReference type="ARBA" id="ARBA00023125"/>
    </source>
</evidence>
<evidence type="ECO:0000313" key="7">
    <source>
        <dbReference type="Proteomes" id="UP001609176"/>
    </source>
</evidence>
<evidence type="ECO:0000313" key="6">
    <source>
        <dbReference type="EMBL" id="MFH5245990.1"/>
    </source>
</evidence>
<evidence type="ECO:0000313" key="8">
    <source>
        <dbReference type="Proteomes" id="UP001609219"/>
    </source>
</evidence>
<dbReference type="PANTHER" id="PTHR43132:SF8">
    <property type="entry name" value="HTH-TYPE TRANSCRIPTIONAL REGULATOR KMTR"/>
    <property type="match status" value="1"/>
</dbReference>
<dbReference type="SMART" id="SM00418">
    <property type="entry name" value="HTH_ARSR"/>
    <property type="match status" value="1"/>
</dbReference>
<keyword evidence="1" id="KW-0805">Transcription regulation</keyword>
<evidence type="ECO:0000259" key="4">
    <source>
        <dbReference type="PROSITE" id="PS50987"/>
    </source>
</evidence>
<keyword evidence="2" id="KW-0238">DNA-binding</keyword>
<dbReference type="PRINTS" id="PR00778">
    <property type="entry name" value="HTHARSR"/>
</dbReference>
<feature type="domain" description="HTH arsR-type" evidence="4">
    <location>
        <begin position="12"/>
        <end position="106"/>
    </location>
</feature>
<dbReference type="InterPro" id="IPR011991">
    <property type="entry name" value="ArsR-like_HTH"/>
</dbReference>
<dbReference type="RefSeq" id="WP_395126654.1">
    <property type="nucleotide sequence ID" value="NZ_JBIMSN010000025.1"/>
</dbReference>
<dbReference type="InterPro" id="IPR051011">
    <property type="entry name" value="Metal_resp_trans_reg"/>
</dbReference>
<dbReference type="CDD" id="cd00090">
    <property type="entry name" value="HTH_ARSR"/>
    <property type="match status" value="1"/>
</dbReference>
<reference evidence="7 8" key="1">
    <citation type="submission" date="2024-10" db="EMBL/GenBank/DDBJ databases">
        <authorList>
            <person name="Riesco R."/>
        </authorList>
    </citation>
    <scope>NUCLEOTIDE SEQUENCE [LARGE SCALE GENOMIC DNA]</scope>
    <source>
        <strain evidence="6 7">NCIMB 15448</strain>
        <strain evidence="5 8">NCIMB 15450</strain>
    </source>
</reference>
<keyword evidence="8" id="KW-1185">Reference proteome</keyword>
<gene>
    <name evidence="6" type="ORF">ACHIPV_29625</name>
    <name evidence="5" type="ORF">ACHIRB_06435</name>
</gene>
<dbReference type="Gene3D" id="1.10.10.10">
    <property type="entry name" value="Winged helix-like DNA-binding domain superfamily/Winged helix DNA-binding domain"/>
    <property type="match status" value="1"/>
</dbReference>
<accession>A0ABW7K0B2</accession>
<dbReference type="PANTHER" id="PTHR43132">
    <property type="entry name" value="ARSENICAL RESISTANCE OPERON REPRESSOR ARSR-RELATED"/>
    <property type="match status" value="1"/>
</dbReference>
<evidence type="ECO:0000256" key="3">
    <source>
        <dbReference type="ARBA" id="ARBA00023163"/>
    </source>
</evidence>